<protein>
    <submittedName>
        <fullName evidence="3">Uncharacterized protein LOC120110968</fullName>
    </submittedName>
</protein>
<dbReference type="Pfam" id="PF01190">
    <property type="entry name" value="Pollen_Ole_e_1"/>
    <property type="match status" value="1"/>
</dbReference>
<reference evidence="3" key="2">
    <citation type="submission" date="2025-08" db="UniProtKB">
        <authorList>
            <consortium name="RefSeq"/>
        </authorList>
    </citation>
    <scope>IDENTIFICATION</scope>
    <source>
        <tissue evidence="3">Young leaves</tissue>
    </source>
</reference>
<reference evidence="2" key="1">
    <citation type="journal article" date="2019" name="Nat. Commun.">
        <title>Genome-wide association mapping of date palm fruit traits.</title>
        <authorList>
            <person name="Hazzouri K.M."/>
            <person name="Gros-Balthazard M."/>
            <person name="Flowers J.M."/>
            <person name="Copetti D."/>
            <person name="Lemansour A."/>
            <person name="Lebrun M."/>
            <person name="Masmoudi K."/>
            <person name="Ferrand S."/>
            <person name="Dhar M.I."/>
            <person name="Fresquez Z.A."/>
            <person name="Rosas U."/>
            <person name="Zhang J."/>
            <person name="Talag J."/>
            <person name="Lee S."/>
            <person name="Kudrna D."/>
            <person name="Powell R.F."/>
            <person name="Leitch I.J."/>
            <person name="Krueger R.R."/>
            <person name="Wing R.A."/>
            <person name="Amiri K.M.A."/>
            <person name="Purugganan M.D."/>
        </authorList>
    </citation>
    <scope>NUCLEOTIDE SEQUENCE [LARGE SCALE GENOMIC DNA]</scope>
    <source>
        <strain evidence="2">cv. Khalas</strain>
    </source>
</reference>
<feature type="chain" id="PRO_5034950996" evidence="1">
    <location>
        <begin position="27"/>
        <end position="187"/>
    </location>
</feature>
<sequence>MVHDFRGASILVVAALLFLPLFLGSAEMPMQLSRAELVHQAGYGEERLSSVLITGTILCDACLQPGSHLLSSHVRGAKVAIACKTEERRRKTNWAYGMADEYGEFIIDVPSHLHAIPLEEDCVIRVLRMPKNSCCRQMSEMNHKGIKLSSVGNSIRVYTAGVVRLSCRTRPSQECLENGYNDMENAW</sequence>
<organism evidence="2 3">
    <name type="scientific">Phoenix dactylifera</name>
    <name type="common">Date palm</name>
    <dbReference type="NCBI Taxonomy" id="42345"/>
    <lineage>
        <taxon>Eukaryota</taxon>
        <taxon>Viridiplantae</taxon>
        <taxon>Streptophyta</taxon>
        <taxon>Embryophyta</taxon>
        <taxon>Tracheophyta</taxon>
        <taxon>Spermatophyta</taxon>
        <taxon>Magnoliopsida</taxon>
        <taxon>Liliopsida</taxon>
        <taxon>Arecaceae</taxon>
        <taxon>Coryphoideae</taxon>
        <taxon>Phoeniceae</taxon>
        <taxon>Phoenix</taxon>
    </lineage>
</organism>
<dbReference type="AlphaFoldDB" id="A0A8B9AG31"/>
<dbReference type="PANTHER" id="PTHR47273:SF6">
    <property type="entry name" value="POLLEN OLE E 1 ALLERGEN AND EXTENSIN FAMILY PROTEIN"/>
    <property type="match status" value="1"/>
</dbReference>
<dbReference type="RefSeq" id="XP_038982928.1">
    <property type="nucleotide sequence ID" value="XM_039127000.1"/>
</dbReference>
<gene>
    <name evidence="3" type="primary">LOC120110968</name>
</gene>
<evidence type="ECO:0000313" key="3">
    <source>
        <dbReference type="RefSeq" id="XP_038982928.1"/>
    </source>
</evidence>
<evidence type="ECO:0000256" key="1">
    <source>
        <dbReference type="SAM" id="SignalP"/>
    </source>
</evidence>
<feature type="signal peptide" evidence="1">
    <location>
        <begin position="1"/>
        <end position="26"/>
    </location>
</feature>
<proteinExistence type="predicted"/>
<accession>A0A8B9AG31</accession>
<keyword evidence="1" id="KW-0732">Signal</keyword>
<dbReference type="OrthoDB" id="744797at2759"/>
<dbReference type="PANTHER" id="PTHR47273">
    <property type="entry name" value="EXPRESSED PROTEIN"/>
    <property type="match status" value="1"/>
</dbReference>
<dbReference type="GeneID" id="120110968"/>
<evidence type="ECO:0000313" key="2">
    <source>
        <dbReference type="Proteomes" id="UP000228380"/>
    </source>
</evidence>
<dbReference type="Proteomes" id="UP000228380">
    <property type="component" value="Chromosome 6"/>
</dbReference>
<dbReference type="KEGG" id="pda:120110968"/>
<name>A0A8B9AG31_PHODC</name>
<keyword evidence="2" id="KW-1185">Reference proteome</keyword>